<sequence length="248" mass="26081">MSLIALQRDFRAWLDTASDEAAARMGPQAAAGLLVYQNNYRAALMACLADTFERVRAWIGEDAFEAAAIAHIRTHPPHAWTLDAYAEGFPDSIAALWPHDPEVGELAWIDGALAEAFVAPDADPVAMADLGAIDWDNAVLRFSPSIALAPAASNAAAIWSALSAGETPPAAARLPIPGATMVWRQDGMSCFRSIETVERLAIDHAMSGASFGALCAMLVDSLGEAEGAAQAGALLGQWLRDGLIVGVN</sequence>
<name>A0A2W5ACI0_9SPHN</name>
<reference evidence="2 3" key="1">
    <citation type="submission" date="2017-08" db="EMBL/GenBank/DDBJ databases">
        <title>Infants hospitalized years apart are colonized by the same room-sourced microbial strains.</title>
        <authorList>
            <person name="Brooks B."/>
            <person name="Olm M.R."/>
            <person name="Firek B.A."/>
            <person name="Baker R."/>
            <person name="Thomas B.C."/>
            <person name="Morowitz M.J."/>
            <person name="Banfield J.F."/>
        </authorList>
    </citation>
    <scope>NUCLEOTIDE SEQUENCE [LARGE SCALE GENOMIC DNA]</scope>
    <source>
        <strain evidence="2">S2_018_000_R2_101</strain>
    </source>
</reference>
<gene>
    <name evidence="2" type="ORF">DI623_00595</name>
</gene>
<feature type="domain" description="Putative DNA-binding" evidence="1">
    <location>
        <begin position="6"/>
        <end position="91"/>
    </location>
</feature>
<dbReference type="AlphaFoldDB" id="A0A2W5ACI0"/>
<accession>A0A2W5ACI0</accession>
<comment type="caution">
    <text evidence="2">The sequence shown here is derived from an EMBL/GenBank/DDBJ whole genome shotgun (WGS) entry which is preliminary data.</text>
</comment>
<proteinExistence type="predicted"/>
<dbReference type="EMBL" id="QFNN01000001">
    <property type="protein sequence ID" value="PZO92314.1"/>
    <property type="molecule type" value="Genomic_DNA"/>
</dbReference>
<evidence type="ECO:0000313" key="2">
    <source>
        <dbReference type="EMBL" id="PZO92314.1"/>
    </source>
</evidence>
<dbReference type="Pfam" id="PF09836">
    <property type="entry name" value="DUF2063"/>
    <property type="match status" value="1"/>
</dbReference>
<evidence type="ECO:0000313" key="3">
    <source>
        <dbReference type="Proteomes" id="UP000249066"/>
    </source>
</evidence>
<protein>
    <submittedName>
        <fullName evidence="2">DUF2063 domain-containing protein</fullName>
    </submittedName>
</protein>
<dbReference type="InterPro" id="IPR018640">
    <property type="entry name" value="DUF2063"/>
</dbReference>
<dbReference type="Proteomes" id="UP000249066">
    <property type="component" value="Unassembled WGS sequence"/>
</dbReference>
<organism evidence="2 3">
    <name type="scientific">Sphingomonas sanxanigenens</name>
    <dbReference type="NCBI Taxonomy" id="397260"/>
    <lineage>
        <taxon>Bacteria</taxon>
        <taxon>Pseudomonadati</taxon>
        <taxon>Pseudomonadota</taxon>
        <taxon>Alphaproteobacteria</taxon>
        <taxon>Sphingomonadales</taxon>
        <taxon>Sphingomonadaceae</taxon>
        <taxon>Sphingomonas</taxon>
    </lineage>
</organism>
<evidence type="ECO:0000259" key="1">
    <source>
        <dbReference type="Pfam" id="PF09836"/>
    </source>
</evidence>